<evidence type="ECO:0000256" key="4">
    <source>
        <dbReference type="ARBA" id="ARBA00022692"/>
    </source>
</evidence>
<evidence type="ECO:0000256" key="5">
    <source>
        <dbReference type="ARBA" id="ARBA00022989"/>
    </source>
</evidence>
<dbReference type="GO" id="GO:0005886">
    <property type="term" value="C:plasma membrane"/>
    <property type="evidence" value="ECO:0007669"/>
    <property type="project" value="UniProtKB-SubCell"/>
</dbReference>
<evidence type="ECO:0000256" key="3">
    <source>
        <dbReference type="ARBA" id="ARBA00022475"/>
    </source>
</evidence>
<comment type="similarity">
    <text evidence="2">Belongs to the DoxX family.</text>
</comment>
<keyword evidence="3" id="KW-1003">Cell membrane</keyword>
<evidence type="ECO:0000256" key="7">
    <source>
        <dbReference type="SAM" id="Phobius"/>
    </source>
</evidence>
<comment type="subcellular location">
    <subcellularLocation>
        <location evidence="1">Cell membrane</location>
        <topology evidence="1">Multi-pass membrane protein</topology>
    </subcellularLocation>
</comment>
<dbReference type="InterPro" id="IPR032808">
    <property type="entry name" value="DoxX"/>
</dbReference>
<dbReference type="AlphaFoldDB" id="A0AAU7AXT8"/>
<keyword evidence="4 7" id="KW-0812">Transmembrane</keyword>
<dbReference type="EMBL" id="CP114014">
    <property type="protein sequence ID" value="XAY06463.1"/>
    <property type="molecule type" value="Genomic_DNA"/>
</dbReference>
<proteinExistence type="inferred from homology"/>
<accession>A0AAU7AXT8</accession>
<dbReference type="PANTHER" id="PTHR33452">
    <property type="entry name" value="OXIDOREDUCTASE CATD-RELATED"/>
    <property type="match status" value="1"/>
</dbReference>
<protein>
    <submittedName>
        <fullName evidence="8">Quinone oxidoreductase TQO</fullName>
    </submittedName>
</protein>
<sequence length="155" mass="15972">MPSRDTRVDAALLIVRAVVGLAFLLHGLDKLGDLSGVEQNFDGLGIPVPELMAPFVALTETVGGALLIAGLLTPLAGLALGIDMIVAYATVHTGKGFFAGDGGYELVLLLGASSFALMIAGAGRFSVDAALKLPERVARTRERRGGFPRPSSNAA</sequence>
<evidence type="ECO:0000313" key="8">
    <source>
        <dbReference type="EMBL" id="XAY06463.1"/>
    </source>
</evidence>
<evidence type="ECO:0000256" key="6">
    <source>
        <dbReference type="ARBA" id="ARBA00023136"/>
    </source>
</evidence>
<feature type="transmembrane region" description="Helical" evidence="7">
    <location>
        <begin position="103"/>
        <end position="123"/>
    </location>
</feature>
<gene>
    <name evidence="8" type="ORF">DSM112329_03334</name>
</gene>
<dbReference type="InterPro" id="IPR051907">
    <property type="entry name" value="DoxX-like_oxidoreductase"/>
</dbReference>
<dbReference type="Pfam" id="PF07681">
    <property type="entry name" value="DoxX"/>
    <property type="match status" value="1"/>
</dbReference>
<evidence type="ECO:0000256" key="2">
    <source>
        <dbReference type="ARBA" id="ARBA00006679"/>
    </source>
</evidence>
<dbReference type="KEGG" id="parq:DSM112329_03334"/>
<dbReference type="RefSeq" id="WP_354697697.1">
    <property type="nucleotide sequence ID" value="NZ_CP114014.1"/>
</dbReference>
<feature type="transmembrane region" description="Helical" evidence="7">
    <location>
        <begin position="65"/>
        <end position="91"/>
    </location>
</feature>
<keyword evidence="6 7" id="KW-0472">Membrane</keyword>
<name>A0AAU7AXT8_9ACTN</name>
<evidence type="ECO:0000256" key="1">
    <source>
        <dbReference type="ARBA" id="ARBA00004651"/>
    </source>
</evidence>
<feature type="transmembrane region" description="Helical" evidence="7">
    <location>
        <begin position="12"/>
        <end position="28"/>
    </location>
</feature>
<keyword evidence="5 7" id="KW-1133">Transmembrane helix</keyword>
<reference evidence="8" key="1">
    <citation type="submission" date="2022-12" db="EMBL/GenBank/DDBJ databases">
        <title>Paraconexibacter alkalitolerans sp. nov. and Baekduia alba sp. nov., isolated from soil and emended description of the genera Paraconexibacter (Chun et al., 2020) and Baekduia (An et al., 2020).</title>
        <authorList>
            <person name="Vieira S."/>
            <person name="Huber K.J."/>
            <person name="Geppert A."/>
            <person name="Wolf J."/>
            <person name="Neumann-Schaal M."/>
            <person name="Muesken M."/>
            <person name="Overmann J."/>
        </authorList>
    </citation>
    <scope>NUCLEOTIDE SEQUENCE</scope>
    <source>
        <strain evidence="8">AEG42_29</strain>
    </source>
</reference>
<organism evidence="8">
    <name type="scientific">Paraconexibacter sp. AEG42_29</name>
    <dbReference type="NCBI Taxonomy" id="2997339"/>
    <lineage>
        <taxon>Bacteria</taxon>
        <taxon>Bacillati</taxon>
        <taxon>Actinomycetota</taxon>
        <taxon>Thermoleophilia</taxon>
        <taxon>Solirubrobacterales</taxon>
        <taxon>Paraconexibacteraceae</taxon>
        <taxon>Paraconexibacter</taxon>
    </lineage>
</organism>
<dbReference type="PANTHER" id="PTHR33452:SF1">
    <property type="entry name" value="INNER MEMBRANE PROTEIN YPHA-RELATED"/>
    <property type="match status" value="1"/>
</dbReference>